<evidence type="ECO:0000256" key="4">
    <source>
        <dbReference type="ARBA" id="ARBA00022692"/>
    </source>
</evidence>
<feature type="transmembrane region" description="Helical" evidence="7">
    <location>
        <begin position="356"/>
        <end position="379"/>
    </location>
</feature>
<dbReference type="OrthoDB" id="9814206at2"/>
<keyword evidence="3" id="KW-1003">Cell membrane</keyword>
<feature type="transmembrane region" description="Helical" evidence="7">
    <location>
        <begin position="501"/>
        <end position="522"/>
    </location>
</feature>
<dbReference type="AlphaFoldDB" id="A0A4R3MBI1"/>
<evidence type="ECO:0000259" key="10">
    <source>
        <dbReference type="Pfam" id="PF21088"/>
    </source>
</evidence>
<dbReference type="Pfam" id="PF00924">
    <property type="entry name" value="MS_channel_2nd"/>
    <property type="match status" value="1"/>
</dbReference>
<dbReference type="InterPro" id="IPR011066">
    <property type="entry name" value="MscS_channel_C_sf"/>
</dbReference>
<dbReference type="PANTHER" id="PTHR30460">
    <property type="entry name" value="MODERATE CONDUCTANCE MECHANOSENSITIVE CHANNEL YBIO"/>
    <property type="match status" value="1"/>
</dbReference>
<feature type="transmembrane region" description="Helical" evidence="7">
    <location>
        <begin position="466"/>
        <end position="489"/>
    </location>
</feature>
<feature type="transmembrane region" description="Helical" evidence="7">
    <location>
        <begin position="283"/>
        <end position="301"/>
    </location>
</feature>
<feature type="transmembrane region" description="Helical" evidence="7">
    <location>
        <begin position="385"/>
        <end position="402"/>
    </location>
</feature>
<evidence type="ECO:0000313" key="11">
    <source>
        <dbReference type="EMBL" id="TCT09277.1"/>
    </source>
</evidence>
<feature type="domain" description="Mechanosensitive ion channel transmembrane helices 2/3" evidence="10">
    <location>
        <begin position="568"/>
        <end position="608"/>
    </location>
</feature>
<evidence type="ECO:0000256" key="5">
    <source>
        <dbReference type="ARBA" id="ARBA00022989"/>
    </source>
</evidence>
<dbReference type="Pfam" id="PF21082">
    <property type="entry name" value="MS_channel_3rd"/>
    <property type="match status" value="1"/>
</dbReference>
<evidence type="ECO:0000259" key="9">
    <source>
        <dbReference type="Pfam" id="PF21082"/>
    </source>
</evidence>
<comment type="similarity">
    <text evidence="2">Belongs to the MscS (TC 1.A.23) family.</text>
</comment>
<feature type="domain" description="Mechanosensitive ion channel MscS C-terminal" evidence="9">
    <location>
        <begin position="680"/>
        <end position="767"/>
    </location>
</feature>
<dbReference type="EMBL" id="SMAK01000007">
    <property type="protein sequence ID" value="TCT09277.1"/>
    <property type="molecule type" value="Genomic_DNA"/>
</dbReference>
<evidence type="ECO:0000259" key="8">
    <source>
        <dbReference type="Pfam" id="PF00924"/>
    </source>
</evidence>
<dbReference type="InterPro" id="IPR023408">
    <property type="entry name" value="MscS_beta-dom_sf"/>
</dbReference>
<dbReference type="Gene3D" id="3.30.70.100">
    <property type="match status" value="1"/>
</dbReference>
<dbReference type="SUPFAM" id="SSF82861">
    <property type="entry name" value="Mechanosensitive channel protein MscS (YggB), transmembrane region"/>
    <property type="match status" value="1"/>
</dbReference>
<dbReference type="Pfam" id="PF21088">
    <property type="entry name" value="MS_channel_1st"/>
    <property type="match status" value="1"/>
</dbReference>
<evidence type="ECO:0000256" key="2">
    <source>
        <dbReference type="ARBA" id="ARBA00008017"/>
    </source>
</evidence>
<dbReference type="PROSITE" id="PS51257">
    <property type="entry name" value="PROKAR_LIPOPROTEIN"/>
    <property type="match status" value="1"/>
</dbReference>
<keyword evidence="6 7" id="KW-0472">Membrane</keyword>
<evidence type="ECO:0000313" key="12">
    <source>
        <dbReference type="Proteomes" id="UP000295678"/>
    </source>
</evidence>
<dbReference type="InterPro" id="IPR006685">
    <property type="entry name" value="MscS_channel_2nd"/>
</dbReference>
<evidence type="ECO:0000256" key="6">
    <source>
        <dbReference type="ARBA" id="ARBA00023136"/>
    </source>
</evidence>
<feature type="transmembrane region" description="Helical" evidence="7">
    <location>
        <begin position="147"/>
        <end position="173"/>
    </location>
</feature>
<dbReference type="SUPFAM" id="SSF50182">
    <property type="entry name" value="Sm-like ribonucleoproteins"/>
    <property type="match status" value="1"/>
</dbReference>
<keyword evidence="12" id="KW-1185">Reference proteome</keyword>
<feature type="transmembrane region" description="Helical" evidence="7">
    <location>
        <begin position="564"/>
        <end position="582"/>
    </location>
</feature>
<comment type="subcellular location">
    <subcellularLocation>
        <location evidence="1">Cell membrane</location>
        <topology evidence="1">Multi-pass membrane protein</topology>
    </subcellularLocation>
</comment>
<sequence>MTGGGCRVGHWPLRASRMVIALAVIVSVMLACADVRAQSHTGAVGEAGAGSDVAALAEQMGPLSAEERAALLARVTDAQARELLIHYLTRDAPAAAQAPVSTSASVIARVKAMAGQVGESLRRVAAAAPDAMVAYGRVLQERLDVTFGAGGGLLIVGSLLLLCVAGALTEWLARRALEPILRANRQGPCATARDQFLRTVIWLVAELVALLAFAGGYVAAFVAAWHGNPARRDFVLAVLVAILITRVAVALTRFVFAPKSPDWRLMPVDDEAAAHFVRGARQLAVFGSLLLLGSMFGHAWGMGHDEWRFVALVSGLLFAAAALAFLLSFQRHARRAVEAALGSETVPRWAGGVAGWFWHLLAVLYVIAAFLIGSVSVLLDQPFDPVAAVLGFVVLFVLYPYLNTLFGRMIAPLGPAGEVAAPGPTYDAQFMAEIGESEDEGAINAAISSAALRAADRRSLQADRRVLRRIVAIATFVACVLLFGVVIGVDLFGDTSAHPVASFLIRVLVDVGLVGLVAYAVWSFASAWIDRKLAEEHAKMPPEEHDDIGPAMQGGTRLQTVLPLIRKTLAVTILLLALLVSLDALGVNIVPLIAGAGVIGLAIGFGSQTLVKDIISGLFFLMDDAFRIGEYIESGNVSGTVERFNLRSLSLRGYLGAVYTVPYGAIGAVTNYSRDWVIMKLRFRVPYDTDLDKVRKIFKKIGQEMLEDPELGPNFLQPFKSQGVVKMDDSAFIVSGKFMTKPNKQWAVRKAVYEKVQRAFRENGIAFAPKRVIVEVPAENHFEEDDDLPRKPALTGGAATAVVAEGG</sequence>
<feature type="transmembrane region" description="Helical" evidence="7">
    <location>
        <begin position="588"/>
        <end position="606"/>
    </location>
</feature>
<dbReference type="RefSeq" id="WP_132806991.1">
    <property type="nucleotide sequence ID" value="NZ_SMAK01000007.1"/>
</dbReference>
<dbReference type="InterPro" id="IPR049142">
    <property type="entry name" value="MS_channel_1st"/>
</dbReference>
<evidence type="ECO:0000256" key="1">
    <source>
        <dbReference type="ARBA" id="ARBA00004651"/>
    </source>
</evidence>
<reference evidence="11 12" key="1">
    <citation type="submission" date="2019-03" db="EMBL/GenBank/DDBJ databases">
        <title>Genomic Encyclopedia of Type Strains, Phase IV (KMG-IV): sequencing the most valuable type-strain genomes for metagenomic binning, comparative biology and taxonomic classification.</title>
        <authorList>
            <person name="Goeker M."/>
        </authorList>
    </citation>
    <scope>NUCLEOTIDE SEQUENCE [LARGE SCALE GENOMIC DNA]</scope>
    <source>
        <strain evidence="11 12">DSM 19345</strain>
    </source>
</reference>
<evidence type="ECO:0000256" key="7">
    <source>
        <dbReference type="SAM" id="Phobius"/>
    </source>
</evidence>
<evidence type="ECO:0000256" key="3">
    <source>
        <dbReference type="ARBA" id="ARBA00022475"/>
    </source>
</evidence>
<dbReference type="Proteomes" id="UP000295678">
    <property type="component" value="Unassembled WGS sequence"/>
</dbReference>
<dbReference type="InterPro" id="IPR049278">
    <property type="entry name" value="MS_channel_C"/>
</dbReference>
<dbReference type="GO" id="GO:0008381">
    <property type="term" value="F:mechanosensitive monoatomic ion channel activity"/>
    <property type="evidence" value="ECO:0007669"/>
    <property type="project" value="InterPro"/>
</dbReference>
<feature type="transmembrane region" description="Helical" evidence="7">
    <location>
        <begin position="307"/>
        <end position="327"/>
    </location>
</feature>
<name>A0A4R3MBI1_9HYPH</name>
<dbReference type="Gene3D" id="2.30.30.60">
    <property type="match status" value="1"/>
</dbReference>
<feature type="transmembrane region" description="Helical" evidence="7">
    <location>
        <begin position="234"/>
        <end position="256"/>
    </location>
</feature>
<dbReference type="GO" id="GO:0005886">
    <property type="term" value="C:plasma membrane"/>
    <property type="evidence" value="ECO:0007669"/>
    <property type="project" value="UniProtKB-SubCell"/>
</dbReference>
<dbReference type="Gene3D" id="1.10.287.1260">
    <property type="match status" value="1"/>
</dbReference>
<accession>A0A4R3MBI1</accession>
<feature type="domain" description="Mechanosensitive ion channel MscS" evidence="8">
    <location>
        <begin position="609"/>
        <end position="674"/>
    </location>
</feature>
<protein>
    <submittedName>
        <fullName evidence="11">Small-conductance mechanosensitive channel</fullName>
    </submittedName>
</protein>
<gene>
    <name evidence="11" type="ORF">EDC22_107123</name>
</gene>
<dbReference type="SUPFAM" id="SSF82689">
    <property type="entry name" value="Mechanosensitive channel protein MscS (YggB), C-terminal domain"/>
    <property type="match status" value="1"/>
</dbReference>
<proteinExistence type="inferred from homology"/>
<dbReference type="InterPro" id="IPR045276">
    <property type="entry name" value="YbiO_bact"/>
</dbReference>
<feature type="transmembrane region" description="Helical" evidence="7">
    <location>
        <begin position="200"/>
        <end position="222"/>
    </location>
</feature>
<comment type="caution">
    <text evidence="11">The sequence shown here is derived from an EMBL/GenBank/DDBJ whole genome shotgun (WGS) entry which is preliminary data.</text>
</comment>
<keyword evidence="5 7" id="KW-1133">Transmembrane helix</keyword>
<dbReference type="PANTHER" id="PTHR30460:SF0">
    <property type="entry name" value="MODERATE CONDUCTANCE MECHANOSENSITIVE CHANNEL YBIO"/>
    <property type="match status" value="1"/>
</dbReference>
<dbReference type="InterPro" id="IPR010920">
    <property type="entry name" value="LSM_dom_sf"/>
</dbReference>
<keyword evidence="4 7" id="KW-0812">Transmembrane</keyword>
<organism evidence="11 12">
    <name type="scientific">Tepidamorphus gemmatus</name>
    <dbReference type="NCBI Taxonomy" id="747076"/>
    <lineage>
        <taxon>Bacteria</taxon>
        <taxon>Pseudomonadati</taxon>
        <taxon>Pseudomonadota</taxon>
        <taxon>Alphaproteobacteria</taxon>
        <taxon>Hyphomicrobiales</taxon>
        <taxon>Tepidamorphaceae</taxon>
        <taxon>Tepidamorphus</taxon>
    </lineage>
</organism>
<dbReference type="InterPro" id="IPR011014">
    <property type="entry name" value="MscS_channel_TM-2"/>
</dbReference>